<dbReference type="PROSITE" id="PS00028">
    <property type="entry name" value="ZINC_FINGER_C2H2_1"/>
    <property type="match status" value="4"/>
</dbReference>
<dbReference type="PROSITE" id="PS51915">
    <property type="entry name" value="ZAD"/>
    <property type="match status" value="1"/>
</dbReference>
<feature type="binding site" evidence="8">
    <location>
        <position position="47"/>
    </location>
    <ligand>
        <name>Zn(2+)</name>
        <dbReference type="ChEBI" id="CHEBI:29105"/>
    </ligand>
</feature>
<dbReference type="Pfam" id="PF00096">
    <property type="entry name" value="zf-C2H2"/>
    <property type="match status" value="4"/>
</dbReference>
<dbReference type="Gene3D" id="3.30.160.60">
    <property type="entry name" value="Classic Zinc Finger"/>
    <property type="match status" value="7"/>
</dbReference>
<evidence type="ECO:0000256" key="5">
    <source>
        <dbReference type="ARBA" id="ARBA00022833"/>
    </source>
</evidence>
<evidence type="ECO:0000259" key="9">
    <source>
        <dbReference type="PROSITE" id="PS50157"/>
    </source>
</evidence>
<evidence type="ECO:0000313" key="12">
    <source>
        <dbReference type="Proteomes" id="UP000663880"/>
    </source>
</evidence>
<dbReference type="GO" id="GO:0000978">
    <property type="term" value="F:RNA polymerase II cis-regulatory region sequence-specific DNA binding"/>
    <property type="evidence" value="ECO:0007669"/>
    <property type="project" value="TreeGrafter"/>
</dbReference>
<dbReference type="FunFam" id="3.30.160.60:FF:000072">
    <property type="entry name" value="zinc finger protein 143 isoform X1"/>
    <property type="match status" value="1"/>
</dbReference>
<evidence type="ECO:0000313" key="11">
    <source>
        <dbReference type="EMBL" id="CAF4838245.1"/>
    </source>
</evidence>
<dbReference type="Proteomes" id="UP000663880">
    <property type="component" value="Unassembled WGS sequence"/>
</dbReference>
<keyword evidence="2 8" id="KW-0479">Metal-binding</keyword>
<dbReference type="SUPFAM" id="SSF57716">
    <property type="entry name" value="Glucocorticoid receptor-like (DNA-binding domain)"/>
    <property type="match status" value="1"/>
</dbReference>
<evidence type="ECO:0000256" key="4">
    <source>
        <dbReference type="ARBA" id="ARBA00022771"/>
    </source>
</evidence>
<feature type="binding site" evidence="8">
    <location>
        <position position="10"/>
    </location>
    <ligand>
        <name>Zn(2+)</name>
        <dbReference type="ChEBI" id="CHEBI:29105"/>
    </ligand>
</feature>
<proteinExistence type="predicted"/>
<evidence type="ECO:0000256" key="8">
    <source>
        <dbReference type="PROSITE-ProRule" id="PRU01263"/>
    </source>
</evidence>
<evidence type="ECO:0000256" key="1">
    <source>
        <dbReference type="ARBA" id="ARBA00004123"/>
    </source>
</evidence>
<name>A0A821R673_9NEOP</name>
<keyword evidence="3" id="KW-0677">Repeat</keyword>
<evidence type="ECO:0000259" key="10">
    <source>
        <dbReference type="PROSITE" id="PS51915"/>
    </source>
</evidence>
<feature type="domain" description="C2H2-type" evidence="9">
    <location>
        <begin position="186"/>
        <end position="213"/>
    </location>
</feature>
<protein>
    <submittedName>
        <fullName evidence="11">Uncharacterized protein</fullName>
    </submittedName>
</protein>
<evidence type="ECO:0000256" key="6">
    <source>
        <dbReference type="ARBA" id="ARBA00023242"/>
    </source>
</evidence>
<dbReference type="EMBL" id="CAJOBZ010000012">
    <property type="protein sequence ID" value="CAF4838245.1"/>
    <property type="molecule type" value="Genomic_DNA"/>
</dbReference>
<feature type="domain" description="C2H2-type" evidence="9">
    <location>
        <begin position="326"/>
        <end position="352"/>
    </location>
</feature>
<gene>
    <name evidence="11" type="ORF">PMACD_LOCUS5885</name>
</gene>
<dbReference type="InterPro" id="IPR013087">
    <property type="entry name" value="Znf_C2H2_type"/>
</dbReference>
<feature type="domain" description="ZAD" evidence="10">
    <location>
        <begin position="5"/>
        <end position="74"/>
    </location>
</feature>
<feature type="binding site" evidence="8">
    <location>
        <position position="50"/>
    </location>
    <ligand>
        <name>Zn(2+)</name>
        <dbReference type="ChEBI" id="CHEBI:29105"/>
    </ligand>
</feature>
<dbReference type="GO" id="GO:0000981">
    <property type="term" value="F:DNA-binding transcription factor activity, RNA polymerase II-specific"/>
    <property type="evidence" value="ECO:0007669"/>
    <property type="project" value="TreeGrafter"/>
</dbReference>
<dbReference type="SMART" id="SM00355">
    <property type="entry name" value="ZnF_C2H2"/>
    <property type="match status" value="8"/>
</dbReference>
<comment type="subcellular location">
    <subcellularLocation>
        <location evidence="1">Nucleus</location>
    </subcellularLocation>
</comment>
<feature type="domain" description="C2H2-type" evidence="9">
    <location>
        <begin position="298"/>
        <end position="325"/>
    </location>
</feature>
<keyword evidence="5 8" id="KW-0862">Zinc</keyword>
<dbReference type="InterPro" id="IPR012934">
    <property type="entry name" value="Znf_AD"/>
</dbReference>
<dbReference type="GO" id="GO:0008270">
    <property type="term" value="F:zinc ion binding"/>
    <property type="evidence" value="ECO:0007669"/>
    <property type="project" value="UniProtKB-UniRule"/>
</dbReference>
<dbReference type="PANTHER" id="PTHR23226">
    <property type="entry name" value="ZINC FINGER AND SCAN DOMAIN-CONTAINING"/>
    <property type="match status" value="1"/>
</dbReference>
<comment type="caution">
    <text evidence="11">The sequence shown here is derived from an EMBL/GenBank/DDBJ whole genome shotgun (WGS) entry which is preliminary data.</text>
</comment>
<accession>A0A821R673</accession>
<feature type="domain" description="C2H2-type" evidence="9">
    <location>
        <begin position="242"/>
        <end position="269"/>
    </location>
</feature>
<dbReference type="AlphaFoldDB" id="A0A821R673"/>
<evidence type="ECO:0000256" key="7">
    <source>
        <dbReference type="PROSITE-ProRule" id="PRU00042"/>
    </source>
</evidence>
<feature type="binding site" evidence="8">
    <location>
        <position position="7"/>
    </location>
    <ligand>
        <name>Zn(2+)</name>
        <dbReference type="ChEBI" id="CHEBI:29105"/>
    </ligand>
</feature>
<dbReference type="PANTHER" id="PTHR23226:SF416">
    <property type="entry name" value="FI01424P"/>
    <property type="match status" value="1"/>
</dbReference>
<keyword evidence="6" id="KW-0539">Nucleus</keyword>
<sequence>MDVTNMCRGCMQKVSCDEEKSTRLVEMFCYCTNISITDDANLPNRFCYECRKDIELAFTFIKKAQNVNVTLKNITSRNTSVIVPNKHKDIPMILTLPNYKLCVGVTNINQHTLITNSSQLNNENHFEKLNEIRNDIILEDETILNETKEVNIDENKPHCCPACKRSFMFKYWLLKHMEDECSGQEFVCDICNQKFIKKSKLAQHIQVHTKDCKFSCSMCGRQYKRRRYLTSHLKTHSLDRPYACEKCPKKFKLKKILLSHIKTHDVVKQYLCSICGWSSNLSGNLQTHLNTHTGAKPYACRTCGFRTAAPNSLRSHELRHIQRRPYVCTCGKAFYDSSALKRHSRTHTGELPYKCALCSRAFLDSWKRKTHLIRAHGLALEDIPRMRKDGTTY</sequence>
<organism evidence="11 12">
    <name type="scientific">Pieris macdunnoughi</name>
    <dbReference type="NCBI Taxonomy" id="345717"/>
    <lineage>
        <taxon>Eukaryota</taxon>
        <taxon>Metazoa</taxon>
        <taxon>Ecdysozoa</taxon>
        <taxon>Arthropoda</taxon>
        <taxon>Hexapoda</taxon>
        <taxon>Insecta</taxon>
        <taxon>Pterygota</taxon>
        <taxon>Neoptera</taxon>
        <taxon>Endopterygota</taxon>
        <taxon>Lepidoptera</taxon>
        <taxon>Glossata</taxon>
        <taxon>Ditrysia</taxon>
        <taxon>Papilionoidea</taxon>
        <taxon>Pieridae</taxon>
        <taxon>Pierinae</taxon>
        <taxon>Pieris</taxon>
    </lineage>
</organism>
<dbReference type="SUPFAM" id="SSF57667">
    <property type="entry name" value="beta-beta-alpha zinc fingers"/>
    <property type="match status" value="4"/>
</dbReference>
<keyword evidence="12" id="KW-1185">Reference proteome</keyword>
<dbReference type="FunFam" id="3.30.160.60:FF:000145">
    <property type="entry name" value="Zinc finger protein 574"/>
    <property type="match status" value="1"/>
</dbReference>
<dbReference type="PROSITE" id="PS50157">
    <property type="entry name" value="ZINC_FINGER_C2H2_2"/>
    <property type="match status" value="6"/>
</dbReference>
<evidence type="ECO:0000256" key="3">
    <source>
        <dbReference type="ARBA" id="ARBA00022737"/>
    </source>
</evidence>
<dbReference type="GO" id="GO:0005634">
    <property type="term" value="C:nucleus"/>
    <property type="evidence" value="ECO:0007669"/>
    <property type="project" value="UniProtKB-SubCell"/>
</dbReference>
<feature type="domain" description="C2H2-type" evidence="9">
    <location>
        <begin position="270"/>
        <end position="297"/>
    </location>
</feature>
<feature type="domain" description="C2H2-type" evidence="9">
    <location>
        <begin position="214"/>
        <end position="241"/>
    </location>
</feature>
<keyword evidence="4 7" id="KW-0863">Zinc-finger</keyword>
<dbReference type="OrthoDB" id="6077919at2759"/>
<reference evidence="11" key="1">
    <citation type="submission" date="2021-02" db="EMBL/GenBank/DDBJ databases">
        <authorList>
            <person name="Steward A R."/>
        </authorList>
    </citation>
    <scope>NUCLEOTIDE SEQUENCE</scope>
</reference>
<evidence type="ECO:0000256" key="2">
    <source>
        <dbReference type="ARBA" id="ARBA00022723"/>
    </source>
</evidence>
<dbReference type="InterPro" id="IPR036236">
    <property type="entry name" value="Znf_C2H2_sf"/>
</dbReference>